<dbReference type="SMART" id="SM00897">
    <property type="entry name" value="FIST"/>
    <property type="match status" value="1"/>
</dbReference>
<dbReference type="Pfam" id="PF08495">
    <property type="entry name" value="FIST"/>
    <property type="match status" value="1"/>
</dbReference>
<feature type="region of interest" description="Disordered" evidence="1">
    <location>
        <begin position="395"/>
        <end position="419"/>
    </location>
</feature>
<gene>
    <name evidence="4" type="ORF">SAMN05216200_1138</name>
</gene>
<evidence type="ECO:0000256" key="1">
    <source>
        <dbReference type="SAM" id="MobiDB-lite"/>
    </source>
</evidence>
<accession>A0A1M7U0Y1</accession>
<dbReference type="STRING" id="1189325.SAMN04488119_11220"/>
<proteinExistence type="predicted"/>
<dbReference type="RefSeq" id="WP_072748393.1">
    <property type="nucleotide sequence ID" value="NZ_FOHL01000012.1"/>
</dbReference>
<dbReference type="PANTHER" id="PTHR40252">
    <property type="entry name" value="BLR0328 PROTEIN"/>
    <property type="match status" value="1"/>
</dbReference>
<dbReference type="Proteomes" id="UP000184066">
    <property type="component" value="Unassembled WGS sequence"/>
</dbReference>
<dbReference type="Pfam" id="PF10442">
    <property type="entry name" value="FIST_C"/>
    <property type="match status" value="1"/>
</dbReference>
<keyword evidence="5" id="KW-1185">Reference proteome</keyword>
<feature type="domain" description="FIST C-domain" evidence="3">
    <location>
        <begin position="247"/>
        <end position="377"/>
    </location>
</feature>
<name>A0A1M7U0Y1_9RHOB</name>
<protein>
    <submittedName>
        <fullName evidence="4">Uncharacterized conserved protein, contains FIST_N domain</fullName>
    </submittedName>
</protein>
<reference evidence="4 5" key="1">
    <citation type="submission" date="2016-12" db="EMBL/GenBank/DDBJ databases">
        <authorList>
            <person name="Song W.-J."/>
            <person name="Kurnit D.M."/>
        </authorList>
    </citation>
    <scope>NUCLEOTIDE SEQUENCE [LARGE SCALE GENOMIC DNA]</scope>
    <source>
        <strain evidence="4 5">CGMCC 1.10808</strain>
    </source>
</reference>
<feature type="domain" description="FIST" evidence="2">
    <location>
        <begin position="45"/>
        <end position="246"/>
    </location>
</feature>
<evidence type="ECO:0000259" key="2">
    <source>
        <dbReference type="SMART" id="SM00897"/>
    </source>
</evidence>
<sequence length="419" mass="44141">MTRVTQRFEPQGLAPPAGRHVRRAASSAADPRAALAELAAELAAEPAALTILWISPEHDLAAVEAALARAPFGPGPVIGCTTAGEIAPDGYRSGAIVGAAFPARLFTAAAELIAPLESFVLEDGARVVNALRRRVEAAGPPRACAFALMMADGLSLQEDALVSSLGGALGDVPLIGGSAGDGLEFRNAFVLHGGRFARDAAAVALIASDCPVRVFRFDHFQPTDRRMVVTRADPDRRVVHEINAEPAALEYARLIGADPDQLTMFTFAANPLVVRVGGQHHVRSIQRIGDTHELKFYSAIDEGLVLTVARAGDLAAHLDAALAELGEGAEAPDLVIGHDCLLRRLEAEQTQRAAEVSRVLARRRVVGFNTYGEQHNMLHVNQTFTGVAVYPPRASGAPRRAADGVLAPAPRPPAPTEGA</sequence>
<dbReference type="SMART" id="SM01204">
    <property type="entry name" value="FIST_C"/>
    <property type="match status" value="1"/>
</dbReference>
<dbReference type="PANTHER" id="PTHR40252:SF2">
    <property type="entry name" value="BLR0328 PROTEIN"/>
    <property type="match status" value="1"/>
</dbReference>
<evidence type="ECO:0000259" key="3">
    <source>
        <dbReference type="SMART" id="SM01204"/>
    </source>
</evidence>
<feature type="region of interest" description="Disordered" evidence="1">
    <location>
        <begin position="1"/>
        <end position="20"/>
    </location>
</feature>
<dbReference type="InterPro" id="IPR013702">
    <property type="entry name" value="FIST_domain_N"/>
</dbReference>
<dbReference type="InterPro" id="IPR019494">
    <property type="entry name" value="FIST_C"/>
</dbReference>
<evidence type="ECO:0000313" key="4">
    <source>
        <dbReference type="EMBL" id="SHN76644.1"/>
    </source>
</evidence>
<dbReference type="EMBL" id="FRDL01000013">
    <property type="protein sequence ID" value="SHN76644.1"/>
    <property type="molecule type" value="Genomic_DNA"/>
</dbReference>
<organism evidence="4 5">
    <name type="scientific">Oceanicella actignis</name>
    <dbReference type="NCBI Taxonomy" id="1189325"/>
    <lineage>
        <taxon>Bacteria</taxon>
        <taxon>Pseudomonadati</taxon>
        <taxon>Pseudomonadota</taxon>
        <taxon>Alphaproteobacteria</taxon>
        <taxon>Rhodobacterales</taxon>
        <taxon>Paracoccaceae</taxon>
        <taxon>Oceanicella</taxon>
    </lineage>
</organism>
<evidence type="ECO:0000313" key="5">
    <source>
        <dbReference type="Proteomes" id="UP000184066"/>
    </source>
</evidence>
<feature type="compositionally biased region" description="Pro residues" evidence="1">
    <location>
        <begin position="409"/>
        <end position="419"/>
    </location>
</feature>
<dbReference type="AlphaFoldDB" id="A0A1M7U0Y1"/>